<accession>A0ABS7FRW4</accession>
<dbReference type="Proteomes" id="UP000774570">
    <property type="component" value="Unassembled WGS sequence"/>
</dbReference>
<evidence type="ECO:0000256" key="1">
    <source>
        <dbReference type="ARBA" id="ARBA00023125"/>
    </source>
</evidence>
<protein>
    <submittedName>
        <fullName evidence="4">TetR/AcrR family transcriptional regulator</fullName>
    </submittedName>
</protein>
<evidence type="ECO:0000313" key="5">
    <source>
        <dbReference type="Proteomes" id="UP000774570"/>
    </source>
</evidence>
<evidence type="ECO:0000313" key="4">
    <source>
        <dbReference type="EMBL" id="MBW8483137.1"/>
    </source>
</evidence>
<name>A0ABS7FRW4_9ACTN</name>
<organism evidence="4 5">
    <name type="scientific">Actinomadura parmotrematis</name>
    <dbReference type="NCBI Taxonomy" id="2864039"/>
    <lineage>
        <taxon>Bacteria</taxon>
        <taxon>Bacillati</taxon>
        <taxon>Actinomycetota</taxon>
        <taxon>Actinomycetes</taxon>
        <taxon>Streptosporangiales</taxon>
        <taxon>Thermomonosporaceae</taxon>
        <taxon>Actinomadura</taxon>
    </lineage>
</organism>
<dbReference type="PROSITE" id="PS50977">
    <property type="entry name" value="HTH_TETR_2"/>
    <property type="match status" value="1"/>
</dbReference>
<gene>
    <name evidence="4" type="ORF">K1Y72_12200</name>
</gene>
<dbReference type="PANTHER" id="PTHR30055">
    <property type="entry name" value="HTH-TYPE TRANSCRIPTIONAL REGULATOR RUTR"/>
    <property type="match status" value="1"/>
</dbReference>
<dbReference type="InterPro" id="IPR050109">
    <property type="entry name" value="HTH-type_TetR-like_transc_reg"/>
</dbReference>
<dbReference type="PANTHER" id="PTHR30055:SF219">
    <property type="entry name" value="TRANSCRIPTIONAL REGULATORY PROTEIN"/>
    <property type="match status" value="1"/>
</dbReference>
<dbReference type="InterPro" id="IPR001647">
    <property type="entry name" value="HTH_TetR"/>
</dbReference>
<evidence type="ECO:0000259" key="3">
    <source>
        <dbReference type="PROSITE" id="PS50977"/>
    </source>
</evidence>
<keyword evidence="5" id="KW-1185">Reference proteome</keyword>
<dbReference type="RefSeq" id="WP_220166132.1">
    <property type="nucleotide sequence ID" value="NZ_JAIBOA010000006.1"/>
</dbReference>
<dbReference type="SUPFAM" id="SSF46689">
    <property type="entry name" value="Homeodomain-like"/>
    <property type="match status" value="1"/>
</dbReference>
<reference evidence="4 5" key="1">
    <citation type="submission" date="2021-07" db="EMBL/GenBank/DDBJ databases">
        <title>Actinomadura sp. PM05-2 isolated from lichen.</title>
        <authorList>
            <person name="Somphong A."/>
            <person name="Phongsopitanun W."/>
            <person name="Tanasupawat S."/>
            <person name="Peongsungnone V."/>
        </authorList>
    </citation>
    <scope>NUCLEOTIDE SEQUENCE [LARGE SCALE GENOMIC DNA]</scope>
    <source>
        <strain evidence="4 5">PM05-2</strain>
    </source>
</reference>
<feature type="domain" description="HTH tetR-type" evidence="3">
    <location>
        <begin position="1"/>
        <end position="61"/>
    </location>
</feature>
<feature type="DNA-binding region" description="H-T-H motif" evidence="2">
    <location>
        <begin position="24"/>
        <end position="43"/>
    </location>
</feature>
<keyword evidence="1 2" id="KW-0238">DNA-binding</keyword>
<dbReference type="Pfam" id="PF00440">
    <property type="entry name" value="TetR_N"/>
    <property type="match status" value="1"/>
</dbReference>
<dbReference type="EMBL" id="JAIBOA010000006">
    <property type="protein sequence ID" value="MBW8483137.1"/>
    <property type="molecule type" value="Genomic_DNA"/>
</dbReference>
<dbReference type="InterPro" id="IPR009057">
    <property type="entry name" value="Homeodomain-like_sf"/>
</dbReference>
<evidence type="ECO:0000256" key="2">
    <source>
        <dbReference type="PROSITE-ProRule" id="PRU00335"/>
    </source>
</evidence>
<proteinExistence type="predicted"/>
<comment type="caution">
    <text evidence="4">The sequence shown here is derived from an EMBL/GenBank/DDBJ whole genome shotgun (WGS) entry which is preliminary data.</text>
</comment>
<dbReference type="Gene3D" id="1.10.357.10">
    <property type="entry name" value="Tetracycline Repressor, domain 2"/>
    <property type="match status" value="1"/>
</dbReference>
<sequence length="194" mass="20907">MEGEEQIISVAARLFAELGYDSTELALIADAAGTDTATVRELTGGKADLYRRVMLRAYRAEQGMLESALAGFAPTPQGARVLADAYLDFYAANPQIVALWMQRWMGDASDVGELEAEYADPQAASAAAAVAAAVPADVDVSFLLRTAVWCVFGFLTGGLPGHPDRAGRERTEDELAEFRAYFHTLLERMLAPCP</sequence>